<dbReference type="STRING" id="330879.A4D9A9"/>
<dbReference type="eggNOG" id="ENOG502RNRI">
    <property type="taxonomic scope" value="Eukaryota"/>
</dbReference>
<dbReference type="KEGG" id="afm:AFUA_2G13175"/>
<feature type="signal peptide" evidence="1">
    <location>
        <begin position="1"/>
        <end position="21"/>
    </location>
</feature>
<protein>
    <submittedName>
        <fullName evidence="2">Uncharacterized protein</fullName>
    </submittedName>
</protein>
<proteinExistence type="predicted"/>
<dbReference type="HOGENOM" id="CLU_116798_1_0_1"/>
<reference evidence="2 3" key="1">
    <citation type="journal article" date="2005" name="Nature">
        <title>Genomic sequence of the pathogenic and allergenic filamentous fungus Aspergillus fumigatus.</title>
        <authorList>
            <person name="Nierman W.C."/>
            <person name="Pain A."/>
            <person name="Anderson M.J."/>
            <person name="Wortman J.R."/>
            <person name="Kim H.S."/>
            <person name="Arroyo J."/>
            <person name="Berriman M."/>
            <person name="Abe K."/>
            <person name="Archer D.B."/>
            <person name="Bermejo C."/>
            <person name="Bennett J."/>
            <person name="Bowyer P."/>
            <person name="Chen D."/>
            <person name="Collins M."/>
            <person name="Coulsen R."/>
            <person name="Davies R."/>
            <person name="Dyer P.S."/>
            <person name="Farman M."/>
            <person name="Fedorova N."/>
            <person name="Fedorova N."/>
            <person name="Feldblyum T.V."/>
            <person name="Fischer R."/>
            <person name="Fosker N."/>
            <person name="Fraser A."/>
            <person name="Garcia J.L."/>
            <person name="Garcia M.J."/>
            <person name="Goble A."/>
            <person name="Goldman G.H."/>
            <person name="Gomi K."/>
            <person name="Griffith-Jones S."/>
            <person name="Gwilliam R."/>
            <person name="Haas B."/>
            <person name="Haas H."/>
            <person name="Harris D."/>
            <person name="Horiuchi H."/>
            <person name="Huang J."/>
            <person name="Humphray S."/>
            <person name="Jimenez J."/>
            <person name="Keller N."/>
            <person name="Khouri H."/>
            <person name="Kitamoto K."/>
            <person name="Kobayashi T."/>
            <person name="Konzack S."/>
            <person name="Kulkarni R."/>
            <person name="Kumagai T."/>
            <person name="Lafon A."/>
            <person name="Latge J.P."/>
            <person name="Li W."/>
            <person name="Lord A."/>
            <person name="Lu C."/>
            <person name="Majoros W.H."/>
            <person name="May G.S."/>
            <person name="Miller B.L."/>
            <person name="Mohamoud Y."/>
            <person name="Molina M."/>
            <person name="Monod M."/>
            <person name="Mouyna I."/>
            <person name="Mulligan S."/>
            <person name="Murphy L."/>
            <person name="O'Neil S."/>
            <person name="Paulsen I."/>
            <person name="Penalva M.A."/>
            <person name="Pertea M."/>
            <person name="Price C."/>
            <person name="Pritchard B.L."/>
            <person name="Quail M.A."/>
            <person name="Rabbinowitsch E."/>
            <person name="Rawlins N."/>
            <person name="Rajandream M.A."/>
            <person name="Reichard U."/>
            <person name="Renauld H."/>
            <person name="Robson G.D."/>
            <person name="Rodriguez de Cordoba S."/>
            <person name="Rodriguez-Pena J.M."/>
            <person name="Ronning C.M."/>
            <person name="Rutter S."/>
            <person name="Salzberg S.L."/>
            <person name="Sanchez M."/>
            <person name="Sanchez-Ferrero J.C."/>
            <person name="Saunders D."/>
            <person name="Seeger K."/>
            <person name="Squares R."/>
            <person name="Squares S."/>
            <person name="Takeuchi M."/>
            <person name="Tekaia F."/>
            <person name="Turner G."/>
            <person name="Vazquez de Aldana C.R."/>
            <person name="Weidman J."/>
            <person name="White O."/>
            <person name="Woodward J."/>
            <person name="Yu J.H."/>
            <person name="Fraser C."/>
            <person name="Galagan J.E."/>
            <person name="Asai K."/>
            <person name="Machida M."/>
            <person name="Hall N."/>
            <person name="Barrell B."/>
            <person name="Denning D.W."/>
        </authorList>
    </citation>
    <scope>NUCLEOTIDE SEQUENCE [LARGE SCALE GENOMIC DNA]</scope>
    <source>
        <strain evidence="2 3">Af293</strain>
    </source>
</reference>
<accession>A4D9A9</accession>
<feature type="chain" id="PRO_5002666753" evidence="1">
    <location>
        <begin position="22"/>
        <end position="136"/>
    </location>
</feature>
<dbReference type="RefSeq" id="XP_001481670.1">
    <property type="nucleotide sequence ID" value="XM_001481620.1"/>
</dbReference>
<dbReference type="AlphaFoldDB" id="A4D9A9"/>
<keyword evidence="3" id="KW-1185">Reference proteome</keyword>
<gene>
    <name evidence="2" type="ORF">AFUA_2G13175</name>
</gene>
<sequence>MRFQAILPFAILLSASPVTSSETGDVWDLVSNLPREPSGERFIHLGDDGVLRSFSGSGDVIAYRQLDPEQINQYISRFPSPDKEHLLEVYKGVDGRSVTEITQLAHPNLELLLPEAEVSASNSSNLHHLSESTCYN</sequence>
<name>A4D9A9_ASPFU</name>
<organism evidence="2 3">
    <name type="scientific">Aspergillus fumigatus (strain ATCC MYA-4609 / CBS 101355 / FGSC A1100 / Af293)</name>
    <name type="common">Neosartorya fumigata</name>
    <dbReference type="NCBI Taxonomy" id="330879"/>
    <lineage>
        <taxon>Eukaryota</taxon>
        <taxon>Fungi</taxon>
        <taxon>Dikarya</taxon>
        <taxon>Ascomycota</taxon>
        <taxon>Pezizomycotina</taxon>
        <taxon>Eurotiomycetes</taxon>
        <taxon>Eurotiomycetidae</taxon>
        <taxon>Eurotiales</taxon>
        <taxon>Aspergillaceae</taxon>
        <taxon>Aspergillus</taxon>
        <taxon>Aspergillus subgen. Fumigati</taxon>
    </lineage>
</organism>
<keyword evidence="1" id="KW-0732">Signal</keyword>
<dbReference type="InParanoid" id="A4D9A9"/>
<dbReference type="OrthoDB" id="3660917at2759"/>
<evidence type="ECO:0000313" key="3">
    <source>
        <dbReference type="Proteomes" id="UP000002530"/>
    </source>
</evidence>
<dbReference type="GeneID" id="5076984"/>
<dbReference type="EMBL" id="AAHF01000001">
    <property type="protein sequence ID" value="EBA27494.1"/>
    <property type="molecule type" value="Genomic_DNA"/>
</dbReference>
<evidence type="ECO:0000313" key="2">
    <source>
        <dbReference type="EMBL" id="EBA27494.1"/>
    </source>
</evidence>
<dbReference type="OMA" id="WNPSENI"/>
<dbReference type="Proteomes" id="UP000002530">
    <property type="component" value="Unassembled WGS sequence"/>
</dbReference>
<evidence type="ECO:0000256" key="1">
    <source>
        <dbReference type="SAM" id="SignalP"/>
    </source>
</evidence>
<comment type="caution">
    <text evidence="2">The sequence shown here is derived from an EMBL/GenBank/DDBJ whole genome shotgun (WGS) entry which is preliminary data.</text>
</comment>